<keyword evidence="14" id="KW-1185">Reference proteome</keyword>
<evidence type="ECO:0000259" key="12">
    <source>
        <dbReference type="PROSITE" id="PS50157"/>
    </source>
</evidence>
<keyword evidence="4 10" id="KW-0863">Zinc-finger</keyword>
<evidence type="ECO:0000256" key="10">
    <source>
        <dbReference type="PROSITE-ProRule" id="PRU00042"/>
    </source>
</evidence>
<keyword evidence="7" id="KW-0238">DNA-binding</keyword>
<dbReference type="Proteomes" id="UP000708208">
    <property type="component" value="Unassembled WGS sequence"/>
</dbReference>
<evidence type="ECO:0000256" key="4">
    <source>
        <dbReference type="ARBA" id="ARBA00022771"/>
    </source>
</evidence>
<feature type="domain" description="C2H2-type" evidence="12">
    <location>
        <begin position="652"/>
        <end position="674"/>
    </location>
</feature>
<evidence type="ECO:0000256" key="3">
    <source>
        <dbReference type="ARBA" id="ARBA00022737"/>
    </source>
</evidence>
<dbReference type="PANTHER" id="PTHR24384">
    <property type="entry name" value="FINGER PUTATIVE TRANSCRIPTION FACTOR FAMILY-RELATED"/>
    <property type="match status" value="1"/>
</dbReference>
<feature type="compositionally biased region" description="Polar residues" evidence="11">
    <location>
        <begin position="308"/>
        <end position="317"/>
    </location>
</feature>
<feature type="non-terminal residue" evidence="13">
    <location>
        <position position="894"/>
    </location>
</feature>
<dbReference type="InterPro" id="IPR013087">
    <property type="entry name" value="Znf_C2H2_type"/>
</dbReference>
<dbReference type="Pfam" id="PF00096">
    <property type="entry name" value="zf-C2H2"/>
    <property type="match status" value="5"/>
</dbReference>
<dbReference type="GO" id="GO:0005634">
    <property type="term" value="C:nucleus"/>
    <property type="evidence" value="ECO:0007669"/>
    <property type="project" value="UniProtKB-SubCell"/>
</dbReference>
<comment type="caution">
    <text evidence="13">The sequence shown here is derived from an EMBL/GenBank/DDBJ whole genome shotgun (WGS) entry which is preliminary data.</text>
</comment>
<feature type="compositionally biased region" description="Polar residues" evidence="11">
    <location>
        <begin position="207"/>
        <end position="226"/>
    </location>
</feature>
<dbReference type="FunFam" id="3.30.160.60:FF:000100">
    <property type="entry name" value="Zinc finger 45-like"/>
    <property type="match status" value="1"/>
</dbReference>
<dbReference type="GO" id="GO:0000978">
    <property type="term" value="F:RNA polymerase II cis-regulatory region sequence-specific DNA binding"/>
    <property type="evidence" value="ECO:0007669"/>
    <property type="project" value="TreeGrafter"/>
</dbReference>
<feature type="domain" description="C2H2-type" evidence="12">
    <location>
        <begin position="596"/>
        <end position="624"/>
    </location>
</feature>
<keyword evidence="2" id="KW-0479">Metal-binding</keyword>
<dbReference type="Pfam" id="PF13912">
    <property type="entry name" value="zf-C2H2_6"/>
    <property type="match status" value="1"/>
</dbReference>
<comment type="subcellular location">
    <subcellularLocation>
        <location evidence="1">Nucleus</location>
    </subcellularLocation>
</comment>
<feature type="domain" description="C2H2-type" evidence="12">
    <location>
        <begin position="568"/>
        <end position="595"/>
    </location>
</feature>
<dbReference type="AlphaFoldDB" id="A0A8J2L5N8"/>
<dbReference type="GO" id="GO:0008270">
    <property type="term" value="F:zinc ion binding"/>
    <property type="evidence" value="ECO:0007669"/>
    <property type="project" value="UniProtKB-KW"/>
</dbReference>
<protein>
    <recommendedName>
        <fullName evidence="12">C2H2-type domain-containing protein</fullName>
    </recommendedName>
</protein>
<keyword evidence="5" id="KW-0862">Zinc</keyword>
<keyword evidence="9" id="KW-0539">Nucleus</keyword>
<feature type="domain" description="C2H2-type" evidence="12">
    <location>
        <begin position="795"/>
        <end position="823"/>
    </location>
</feature>
<sequence length="894" mass="102630">VKMDCDDIESRDGNGWSDNTGLVLPCLFCGHKRQCSQLFCSKDEELEVNSNLCKLLSINYGEIQDELSLEDSYYCSECLNDLLLISRLETDLKVITNQLNVLKSTCLEKFNQEAEFVSEDANNLMLSVQCEKRKKFCNYVTNQVHPDLSVIISPEIKQEPFEDEYVDASSPLDLDVSDVLTDRSNSEDNAYAAVIKVPHFKDEKPTATPSQRGPKNRSQAKNTVPTKVSKVGAIRRKINALVEEKAKDIPKTQSEDLNHACSEPYRRLRARKDYSQLYLESSDDSISSSDGESDPNELPEKEVPAQGTAETQSTAGADTQMEEAVAVPTWTLEVTENVIAPEEITEFKDAEDTGDIDRTNCDMKILKDVRIQICKLSVDDPRILKSKKKWEIKVQYLKGALRYMCPVKWCKNKFLGSQPLKVHFRKFHMKIPDPYECEECWVRFSTKEEYEEHETQEAVLKEERQAMLRVEQKLKASERIEPPKGYVSSTVKNAYSCEECGKSFNKRRLLKSHMETHVSDVYEPKEPRPRVVTNSFRCSVRDCKARFLKEITLQAHILMVHEGVTHPFVCQVCYKGFKEYSKLEEHRNLHSTEKPYECPYCDKRFSLRRHRDYHVTTSHKPKSFQCDNCGMVFALASQLRVHQVVHSDVKRYTCEVCGLSFKRQQDLRHHLPDHPELNLPKNICSFCGKTFKILRYLKDHERTHTGEGLHSCTQCDFTGPRYQDIQSHMISHVTDRQHECDLCLKKFKTERAVKKHKESSHALARDHLCKECGKGFFSNIRLRVHVFSVHEGRTYACLLCPSTFTRKGNLRRHIMTSHPRELSPKNSKLTATKTDPPLLQSQVSSPGFIHPAQAYPQESFPVSSTLDSCTEPGQVIIDGLHPAPVSCHDFTRYF</sequence>
<evidence type="ECO:0000256" key="11">
    <source>
        <dbReference type="SAM" id="MobiDB-lite"/>
    </source>
</evidence>
<name>A0A8J2L5N8_9HEXA</name>
<dbReference type="PANTHER" id="PTHR24384:SF189">
    <property type="entry name" value="C2H2-TYPE DOMAIN-CONTAINING PROTEIN-RELATED"/>
    <property type="match status" value="1"/>
</dbReference>
<feature type="domain" description="C2H2-type" evidence="12">
    <location>
        <begin position="767"/>
        <end position="795"/>
    </location>
</feature>
<accession>A0A8J2L5N8</accession>
<feature type="region of interest" description="Disordered" evidence="11">
    <location>
        <begin position="279"/>
        <end position="320"/>
    </location>
</feature>
<feature type="domain" description="C2H2-type" evidence="12">
    <location>
        <begin position="536"/>
        <end position="566"/>
    </location>
</feature>
<feature type="domain" description="C2H2-type" evidence="12">
    <location>
        <begin position="624"/>
        <end position="651"/>
    </location>
</feature>
<dbReference type="PROSITE" id="PS50157">
    <property type="entry name" value="ZINC_FINGER_C2H2_2"/>
    <property type="match status" value="10"/>
</dbReference>
<proteinExistence type="predicted"/>
<evidence type="ECO:0000256" key="5">
    <source>
        <dbReference type="ARBA" id="ARBA00022833"/>
    </source>
</evidence>
<feature type="domain" description="C2H2-type" evidence="12">
    <location>
        <begin position="495"/>
        <end position="522"/>
    </location>
</feature>
<evidence type="ECO:0000256" key="8">
    <source>
        <dbReference type="ARBA" id="ARBA00023163"/>
    </source>
</evidence>
<gene>
    <name evidence="13" type="ORF">AFUS01_LOCUS39078</name>
</gene>
<feature type="domain" description="C2H2-type" evidence="12">
    <location>
        <begin position="682"/>
        <end position="709"/>
    </location>
</feature>
<reference evidence="13" key="1">
    <citation type="submission" date="2021-06" db="EMBL/GenBank/DDBJ databases">
        <authorList>
            <person name="Hodson N. C."/>
            <person name="Mongue J. A."/>
            <person name="Jaron S. K."/>
        </authorList>
    </citation>
    <scope>NUCLEOTIDE SEQUENCE</scope>
</reference>
<dbReference type="PROSITE" id="PS00028">
    <property type="entry name" value="ZINC_FINGER_C2H2_1"/>
    <property type="match status" value="10"/>
</dbReference>
<dbReference type="EMBL" id="CAJVCH010550509">
    <property type="protein sequence ID" value="CAG7829203.1"/>
    <property type="molecule type" value="Genomic_DNA"/>
</dbReference>
<evidence type="ECO:0000256" key="7">
    <source>
        <dbReference type="ARBA" id="ARBA00023125"/>
    </source>
</evidence>
<feature type="region of interest" description="Disordered" evidence="11">
    <location>
        <begin position="195"/>
        <end position="229"/>
    </location>
</feature>
<dbReference type="FunFam" id="3.30.160.60:FF:000965">
    <property type="entry name" value="Neurotrophin receptor-interacting factor homolog"/>
    <property type="match status" value="1"/>
</dbReference>
<evidence type="ECO:0000256" key="1">
    <source>
        <dbReference type="ARBA" id="ARBA00004123"/>
    </source>
</evidence>
<keyword evidence="6" id="KW-0805">Transcription regulation</keyword>
<keyword evidence="8" id="KW-0804">Transcription</keyword>
<feature type="domain" description="C2H2-type" evidence="12">
    <location>
        <begin position="738"/>
        <end position="766"/>
    </location>
</feature>
<evidence type="ECO:0000256" key="6">
    <source>
        <dbReference type="ARBA" id="ARBA00023015"/>
    </source>
</evidence>
<evidence type="ECO:0000313" key="13">
    <source>
        <dbReference type="EMBL" id="CAG7829203.1"/>
    </source>
</evidence>
<evidence type="ECO:0000313" key="14">
    <source>
        <dbReference type="Proteomes" id="UP000708208"/>
    </source>
</evidence>
<evidence type="ECO:0000256" key="9">
    <source>
        <dbReference type="ARBA" id="ARBA00023242"/>
    </source>
</evidence>
<dbReference type="InterPro" id="IPR050752">
    <property type="entry name" value="C2H2-ZF_domain"/>
</dbReference>
<evidence type="ECO:0000256" key="2">
    <source>
        <dbReference type="ARBA" id="ARBA00022723"/>
    </source>
</evidence>
<dbReference type="GO" id="GO:0000981">
    <property type="term" value="F:DNA-binding transcription factor activity, RNA polymerase II-specific"/>
    <property type="evidence" value="ECO:0007669"/>
    <property type="project" value="TreeGrafter"/>
</dbReference>
<organism evidence="13 14">
    <name type="scientific">Allacma fusca</name>
    <dbReference type="NCBI Taxonomy" id="39272"/>
    <lineage>
        <taxon>Eukaryota</taxon>
        <taxon>Metazoa</taxon>
        <taxon>Ecdysozoa</taxon>
        <taxon>Arthropoda</taxon>
        <taxon>Hexapoda</taxon>
        <taxon>Collembola</taxon>
        <taxon>Symphypleona</taxon>
        <taxon>Sminthuridae</taxon>
        <taxon>Allacma</taxon>
    </lineage>
</organism>
<dbReference type="OrthoDB" id="6077919at2759"/>
<keyword evidence="3" id="KW-0677">Repeat</keyword>
<dbReference type="SMART" id="SM00355">
    <property type="entry name" value="ZnF_C2H2"/>
    <property type="match status" value="13"/>
</dbReference>